<evidence type="ECO:0000256" key="4">
    <source>
        <dbReference type="ARBA" id="ARBA00022989"/>
    </source>
</evidence>
<protein>
    <submittedName>
        <fullName evidence="8">Integral membrane protein</fullName>
    </submittedName>
</protein>
<name>A0A176RSJ5_9GAMM</name>
<evidence type="ECO:0000256" key="6">
    <source>
        <dbReference type="SAM" id="Phobius"/>
    </source>
</evidence>
<keyword evidence="2" id="KW-1003">Cell membrane</keyword>
<dbReference type="PANTHER" id="PTHR33406">
    <property type="entry name" value="MEMBRANE PROTEIN MJ1562-RELATED"/>
    <property type="match status" value="1"/>
</dbReference>
<dbReference type="GO" id="GO:0005886">
    <property type="term" value="C:plasma membrane"/>
    <property type="evidence" value="ECO:0007669"/>
    <property type="project" value="UniProtKB-SubCell"/>
</dbReference>
<dbReference type="PROSITE" id="PS50156">
    <property type="entry name" value="SSD"/>
    <property type="match status" value="1"/>
</dbReference>
<proteinExistence type="predicted"/>
<dbReference type="Proteomes" id="UP000076962">
    <property type="component" value="Unassembled WGS sequence"/>
</dbReference>
<dbReference type="InterPro" id="IPR050545">
    <property type="entry name" value="Mycobact_MmpL"/>
</dbReference>
<evidence type="ECO:0000256" key="1">
    <source>
        <dbReference type="ARBA" id="ARBA00004651"/>
    </source>
</evidence>
<accession>A0A176RSJ5</accession>
<feature type="domain" description="SSD" evidence="7">
    <location>
        <begin position="1"/>
        <end position="165"/>
    </location>
</feature>
<comment type="subcellular location">
    <subcellularLocation>
        <location evidence="1">Cell membrane</location>
        <topology evidence="1">Multi-pass membrane protein</topology>
    </subcellularLocation>
</comment>
<evidence type="ECO:0000313" key="9">
    <source>
        <dbReference type="Proteomes" id="UP000076962"/>
    </source>
</evidence>
<feature type="transmembrane region" description="Helical" evidence="6">
    <location>
        <begin position="140"/>
        <end position="164"/>
    </location>
</feature>
<dbReference type="PATRIC" id="fig|1003181.4.peg.7522"/>
<feature type="transmembrane region" description="Helical" evidence="6">
    <location>
        <begin position="12"/>
        <end position="32"/>
    </location>
</feature>
<keyword evidence="9" id="KW-1185">Reference proteome</keyword>
<dbReference type="SUPFAM" id="SSF82866">
    <property type="entry name" value="Multidrug efflux transporter AcrB transmembrane domain"/>
    <property type="match status" value="1"/>
</dbReference>
<dbReference type="PANTHER" id="PTHR33406:SF13">
    <property type="entry name" value="MEMBRANE PROTEIN YDFJ"/>
    <property type="match status" value="1"/>
</dbReference>
<keyword evidence="3 6" id="KW-0812">Transmembrane</keyword>
<evidence type="ECO:0000256" key="5">
    <source>
        <dbReference type="ARBA" id="ARBA00023136"/>
    </source>
</evidence>
<dbReference type="EMBL" id="LUTY01003114">
    <property type="protein sequence ID" value="OAD18723.1"/>
    <property type="molecule type" value="Genomic_DNA"/>
</dbReference>
<sequence length="171" mass="18731">MFAHIGQRNIKSMLFGTTIALVLISFILVFALRSIKIGLISLIPNLIPATITFGLWGIFVGQVGLAVSVIAAITLGIVVDDTIHFLSKYLHARRKEGRNVEDAIRYAFATVGTALWITSVALIVGFSVLAFSSFKVNADLGLLTAITLFIAFLADFFFLPPLLLKFEEKDR</sequence>
<dbReference type="InterPro" id="IPR004869">
    <property type="entry name" value="MMPL_dom"/>
</dbReference>
<evidence type="ECO:0000256" key="2">
    <source>
        <dbReference type="ARBA" id="ARBA00022475"/>
    </source>
</evidence>
<dbReference type="Gene3D" id="1.20.1640.10">
    <property type="entry name" value="Multidrug efflux transporter AcrB transmembrane domain"/>
    <property type="match status" value="1"/>
</dbReference>
<organism evidence="8 9">
    <name type="scientific">Candidatus Thiomargarita nelsonii</name>
    <dbReference type="NCBI Taxonomy" id="1003181"/>
    <lineage>
        <taxon>Bacteria</taxon>
        <taxon>Pseudomonadati</taxon>
        <taxon>Pseudomonadota</taxon>
        <taxon>Gammaproteobacteria</taxon>
        <taxon>Thiotrichales</taxon>
        <taxon>Thiotrichaceae</taxon>
        <taxon>Thiomargarita</taxon>
    </lineage>
</organism>
<feature type="transmembrane region" description="Helical" evidence="6">
    <location>
        <begin position="65"/>
        <end position="86"/>
    </location>
</feature>
<gene>
    <name evidence="8" type="ORF">THIOM_005672</name>
</gene>
<keyword evidence="5 6" id="KW-0472">Membrane</keyword>
<dbReference type="AlphaFoldDB" id="A0A176RSJ5"/>
<dbReference type="InterPro" id="IPR000731">
    <property type="entry name" value="SSD"/>
</dbReference>
<evidence type="ECO:0000259" key="7">
    <source>
        <dbReference type="PROSITE" id="PS50156"/>
    </source>
</evidence>
<feature type="transmembrane region" description="Helical" evidence="6">
    <location>
        <begin position="39"/>
        <end position="59"/>
    </location>
</feature>
<dbReference type="Pfam" id="PF03176">
    <property type="entry name" value="MMPL"/>
    <property type="match status" value="1"/>
</dbReference>
<evidence type="ECO:0000256" key="3">
    <source>
        <dbReference type="ARBA" id="ARBA00022692"/>
    </source>
</evidence>
<keyword evidence="4 6" id="KW-1133">Transmembrane helix</keyword>
<evidence type="ECO:0000313" key="8">
    <source>
        <dbReference type="EMBL" id="OAD18723.1"/>
    </source>
</evidence>
<reference evidence="8 9" key="1">
    <citation type="submission" date="2016-05" db="EMBL/GenBank/DDBJ databases">
        <title>Single-cell genome of chain-forming Candidatus Thiomargarita nelsonii and comparison to other large sulfur-oxidizing bacteria.</title>
        <authorList>
            <person name="Winkel M."/>
            <person name="Salman V."/>
            <person name="Woyke T."/>
            <person name="Schulz-Vogt H."/>
            <person name="Richter M."/>
            <person name="Flood B."/>
            <person name="Bailey J."/>
            <person name="Amann R."/>
            <person name="Mussmann M."/>
        </authorList>
    </citation>
    <scope>NUCLEOTIDE SEQUENCE [LARGE SCALE GENOMIC DNA]</scope>
    <source>
        <strain evidence="8 9">THI036</strain>
    </source>
</reference>
<comment type="caution">
    <text evidence="8">The sequence shown here is derived from an EMBL/GenBank/DDBJ whole genome shotgun (WGS) entry which is preliminary data.</text>
</comment>
<feature type="transmembrane region" description="Helical" evidence="6">
    <location>
        <begin position="106"/>
        <end position="134"/>
    </location>
</feature>